<comment type="caution">
    <text evidence="2">The sequence shown here is derived from an EMBL/GenBank/DDBJ whole genome shotgun (WGS) entry which is preliminary data.</text>
</comment>
<reference evidence="2" key="1">
    <citation type="journal article" date="2022" name="bioRxiv">
        <title>Sequencing and chromosome-scale assembly of the giantPleurodeles waltlgenome.</title>
        <authorList>
            <person name="Brown T."/>
            <person name="Elewa A."/>
            <person name="Iarovenko S."/>
            <person name="Subramanian E."/>
            <person name="Araus A.J."/>
            <person name="Petzold A."/>
            <person name="Susuki M."/>
            <person name="Suzuki K.-i.T."/>
            <person name="Hayashi T."/>
            <person name="Toyoda A."/>
            <person name="Oliveira C."/>
            <person name="Osipova E."/>
            <person name="Leigh N.D."/>
            <person name="Simon A."/>
            <person name="Yun M.H."/>
        </authorList>
    </citation>
    <scope>NUCLEOTIDE SEQUENCE</scope>
    <source>
        <strain evidence="2">20211129_DDA</strain>
        <tissue evidence="2">Liver</tissue>
    </source>
</reference>
<proteinExistence type="predicted"/>
<dbReference type="Proteomes" id="UP001066276">
    <property type="component" value="Chromosome 5"/>
</dbReference>
<keyword evidence="3" id="KW-1185">Reference proteome</keyword>
<dbReference type="EMBL" id="JANPWB010000009">
    <property type="protein sequence ID" value="KAJ1155137.1"/>
    <property type="molecule type" value="Genomic_DNA"/>
</dbReference>
<sequence length="232" mass="25935">MLECPAKGDSANSKGKAKVADSVSSDSHAEAFDKLRRKTASKHNYSTNKDSLFSPFNSRAGEASSTDSEVSHKPVPSKRLKKPASPSDPKVPTFDPAEIIHPRASNWLPTPEVGKYVQSHTRKTFDKEVRAQLHVECPRPDLEEKIADTPEIDPTMVTFMKKYSRDPKKGLDRAWRTCQDKLLDMSGPLTKILELAFQSKEYGLPVDTDILIGWVQRAICHLAVHNRQKGWG</sequence>
<accession>A0AAV7RTK6</accession>
<protein>
    <submittedName>
        <fullName evidence="2">Uncharacterized protein</fullName>
    </submittedName>
</protein>
<organism evidence="2 3">
    <name type="scientific">Pleurodeles waltl</name>
    <name type="common">Iberian ribbed newt</name>
    <dbReference type="NCBI Taxonomy" id="8319"/>
    <lineage>
        <taxon>Eukaryota</taxon>
        <taxon>Metazoa</taxon>
        <taxon>Chordata</taxon>
        <taxon>Craniata</taxon>
        <taxon>Vertebrata</taxon>
        <taxon>Euteleostomi</taxon>
        <taxon>Amphibia</taxon>
        <taxon>Batrachia</taxon>
        <taxon>Caudata</taxon>
        <taxon>Salamandroidea</taxon>
        <taxon>Salamandridae</taxon>
        <taxon>Pleurodelinae</taxon>
        <taxon>Pleurodeles</taxon>
    </lineage>
</organism>
<gene>
    <name evidence="2" type="ORF">NDU88_007872</name>
</gene>
<dbReference type="AlphaFoldDB" id="A0AAV7RTK6"/>
<evidence type="ECO:0000313" key="3">
    <source>
        <dbReference type="Proteomes" id="UP001066276"/>
    </source>
</evidence>
<name>A0AAV7RTK6_PLEWA</name>
<feature type="region of interest" description="Disordered" evidence="1">
    <location>
        <begin position="1"/>
        <end position="97"/>
    </location>
</feature>
<feature type="compositionally biased region" description="Polar residues" evidence="1">
    <location>
        <begin position="42"/>
        <end position="68"/>
    </location>
</feature>
<evidence type="ECO:0000313" key="2">
    <source>
        <dbReference type="EMBL" id="KAJ1155137.1"/>
    </source>
</evidence>
<evidence type="ECO:0000256" key="1">
    <source>
        <dbReference type="SAM" id="MobiDB-lite"/>
    </source>
</evidence>